<proteinExistence type="predicted"/>
<gene>
    <name evidence="1" type="ORF">RhiirC2_793265</name>
</gene>
<dbReference type="VEuPathDB" id="FungiDB:RhiirFUN_026520"/>
<dbReference type="EMBL" id="LLXL01002574">
    <property type="protein sequence ID" value="PKK60471.1"/>
    <property type="molecule type" value="Genomic_DNA"/>
</dbReference>
<dbReference type="Proteomes" id="UP000233469">
    <property type="component" value="Unassembled WGS sequence"/>
</dbReference>
<evidence type="ECO:0000313" key="1">
    <source>
        <dbReference type="EMBL" id="PKK60471.1"/>
    </source>
</evidence>
<evidence type="ECO:0000313" key="2">
    <source>
        <dbReference type="Proteomes" id="UP000233469"/>
    </source>
</evidence>
<sequence>MAFRFINYSLDDFDIEQDSNENNSFWNSAELLRYQNLNHSRVPNINYQTPFQSTSLYWRPSKELLSLQNQFNEMILIQFPLVPCSFCSMLMLPLNVKWIDKENITYPLTTVFPDEEPVEHINDSSKIAVCSTCKNLRLRRSPPNIVETPSEIENVPIYYRRWLSPIFLSCSLGRIPNSNSYTNYRTLSGKFNFSKNTRALFLYSGMMGAILENNSNQNWYHESLNDAAI</sequence>
<protein>
    <submittedName>
        <fullName evidence="1">Uncharacterized protein</fullName>
    </submittedName>
</protein>
<organism evidence="1 2">
    <name type="scientific">Rhizophagus irregularis</name>
    <dbReference type="NCBI Taxonomy" id="588596"/>
    <lineage>
        <taxon>Eukaryota</taxon>
        <taxon>Fungi</taxon>
        <taxon>Fungi incertae sedis</taxon>
        <taxon>Mucoromycota</taxon>
        <taxon>Glomeromycotina</taxon>
        <taxon>Glomeromycetes</taxon>
        <taxon>Glomerales</taxon>
        <taxon>Glomeraceae</taxon>
        <taxon>Rhizophagus</taxon>
    </lineage>
</organism>
<comment type="caution">
    <text evidence="1">The sequence shown here is derived from an EMBL/GenBank/DDBJ whole genome shotgun (WGS) entry which is preliminary data.</text>
</comment>
<name>A0A2N1MFQ6_9GLOM</name>
<dbReference type="VEuPathDB" id="FungiDB:FUN_009480"/>
<reference evidence="1 2" key="1">
    <citation type="submission" date="2016-04" db="EMBL/GenBank/DDBJ databases">
        <title>Genome analyses suggest a sexual origin of heterokaryosis in a supposedly ancient asexual fungus.</title>
        <authorList>
            <person name="Ropars J."/>
            <person name="Sedzielewska K."/>
            <person name="Noel J."/>
            <person name="Charron P."/>
            <person name="Farinelli L."/>
            <person name="Marton T."/>
            <person name="Kruger M."/>
            <person name="Pelin A."/>
            <person name="Brachmann A."/>
            <person name="Corradi N."/>
        </authorList>
    </citation>
    <scope>NUCLEOTIDE SEQUENCE [LARGE SCALE GENOMIC DNA]</scope>
    <source>
        <strain evidence="1 2">C2</strain>
    </source>
</reference>
<dbReference type="AlphaFoldDB" id="A0A2N1MFQ6"/>
<accession>A0A2N1MFQ6</accession>
<reference evidence="1 2" key="2">
    <citation type="submission" date="2017-10" db="EMBL/GenBank/DDBJ databases">
        <title>Extensive intraspecific genome diversity in a model arbuscular mycorrhizal fungus.</title>
        <authorList>
            <person name="Chen E.C.H."/>
            <person name="Morin E."/>
            <person name="Baudet D."/>
            <person name="Noel J."/>
            <person name="Ndikumana S."/>
            <person name="Charron P."/>
            <person name="St-Onge C."/>
            <person name="Giorgi J."/>
            <person name="Grigoriev I.V."/>
            <person name="Roux C."/>
            <person name="Martin F.M."/>
            <person name="Corradi N."/>
        </authorList>
    </citation>
    <scope>NUCLEOTIDE SEQUENCE [LARGE SCALE GENOMIC DNA]</scope>
    <source>
        <strain evidence="1 2">C2</strain>
    </source>
</reference>